<reference evidence="12" key="1">
    <citation type="submission" date="2025-08" db="UniProtKB">
        <authorList>
            <consortium name="RefSeq"/>
        </authorList>
    </citation>
    <scope>IDENTIFICATION</scope>
</reference>
<name>A0A6J0PA38_ELAGV</name>
<dbReference type="InterPro" id="IPR011417">
    <property type="entry name" value="ANTH_dom"/>
</dbReference>
<evidence type="ECO:0000256" key="9">
    <source>
        <dbReference type="SAM" id="MobiDB-lite"/>
    </source>
</evidence>
<evidence type="ECO:0000256" key="5">
    <source>
        <dbReference type="ARBA" id="ARBA00023034"/>
    </source>
</evidence>
<dbReference type="SUPFAM" id="SSF89009">
    <property type="entry name" value="GAT-like domain"/>
    <property type="match status" value="1"/>
</dbReference>
<accession>A0A6J0PA38</accession>
<gene>
    <name evidence="12" type="primary">LOC105031985</name>
</gene>
<dbReference type="FunFam" id="1.25.40.90:FF:000005">
    <property type="entry name" value="Clathrin assembly protein AP180"/>
    <property type="match status" value="1"/>
</dbReference>
<dbReference type="InterPro" id="IPR013809">
    <property type="entry name" value="ENTH"/>
</dbReference>
<dbReference type="FunFam" id="1.20.58.150:FF:000005">
    <property type="entry name" value="putative clathrin assembly protein At2g25430"/>
    <property type="match status" value="1"/>
</dbReference>
<dbReference type="PANTHER" id="PTHR22951:SF97">
    <property type="entry name" value="ENTH DOMAIN-CONTAINING PROTEIN"/>
    <property type="match status" value="1"/>
</dbReference>
<dbReference type="GO" id="GO:0005545">
    <property type="term" value="F:1-phosphatidylinositol binding"/>
    <property type="evidence" value="ECO:0007669"/>
    <property type="project" value="InterPro"/>
</dbReference>
<evidence type="ECO:0000256" key="3">
    <source>
        <dbReference type="ARBA" id="ARBA00004600"/>
    </source>
</evidence>
<protein>
    <submittedName>
        <fullName evidence="12">Clathrin assembly protein At5g35200</fullName>
    </submittedName>
</protein>
<dbReference type="InterPro" id="IPR014712">
    <property type="entry name" value="ANTH_dom_sf"/>
</dbReference>
<comment type="subcellular location">
    <subcellularLocation>
        <location evidence="1">Cytoplasmic vesicle</location>
        <location evidence="1">Clathrin-coated vesicle</location>
    </subcellularLocation>
    <subcellularLocation>
        <location evidence="2">Golgi apparatus</location>
    </subcellularLocation>
    <subcellularLocation>
        <location evidence="3">Membrane</location>
        <location evidence="3">Clathrin-coated pit</location>
    </subcellularLocation>
</comment>
<dbReference type="SUPFAM" id="SSF48464">
    <property type="entry name" value="ENTH/VHS domain"/>
    <property type="match status" value="1"/>
</dbReference>
<keyword evidence="5" id="KW-0333">Golgi apparatus</keyword>
<dbReference type="GO" id="GO:0032050">
    <property type="term" value="F:clathrin heavy chain binding"/>
    <property type="evidence" value="ECO:0007669"/>
    <property type="project" value="TreeGrafter"/>
</dbReference>
<dbReference type="GO" id="GO:0006900">
    <property type="term" value="P:vesicle budding from membrane"/>
    <property type="evidence" value="ECO:0007669"/>
    <property type="project" value="TreeGrafter"/>
</dbReference>
<evidence type="ECO:0000313" key="12">
    <source>
        <dbReference type="RefSeq" id="XP_019701697.2"/>
    </source>
</evidence>
<sequence length="659" mass="73500">MGDSRWIRSDFSSRGRLIFGSRLCVFFSFRPGGKAFRHWFGRFLHSWGLRLWQNYAAEIKFRDIIRLRSVTTAISQTQRIFSSAHSSNSSRHPSSFLSHPFDSHLANRQSEFPAKDRFLRPALIFPESIRKALGALKDSTTVGLAKVNSDYKELDIAIVKATNHVEQLPKEKHLRTIFSAVSASRPCADVAYCINSLAKRLTKTSNWAVALKTLIVIHRALREVDPSFREELINHTRSGGRMLNVSHFRDDSSPNAWDYSAWVRTYALYLEERLECFRILKYDVETENSRTSELDTADLLEQLPALQQLLFRLLGCQPEGSAVCHNMVRYALSIVAGESIKIYSAINEGTLNLVDKFFEMHRHDAIRALEIYQKAGYQAERLSDFHEFCKGLDLEQGKIFVKVEQPPASFIAAMEEYVKGARRTLPSNQNVVDGDRGIAPQAILAIEHKKSKDDHEKSDSILAPTAATPETSPVETAKAPVTDLLGLDDFNQGATKLEEENALALGVVGDENLLKDTNNSDLTSETTSGWELALFDARSSNRSAVAESKLAGGLNKLTLDSLYDDAIVRRTNLGGNYQMGQMAPNPFEAVQSSQDPFYASNAVTPPASVQMAAMAQQQAYMMQPQPQPSRQDGTNPFGNPYGASGVASYPPHNPYTGYM</sequence>
<dbReference type="GO" id="GO:0000149">
    <property type="term" value="F:SNARE binding"/>
    <property type="evidence" value="ECO:0007669"/>
    <property type="project" value="TreeGrafter"/>
</dbReference>
<keyword evidence="7" id="KW-0168">Coated pit</keyword>
<proteinExistence type="predicted"/>
<dbReference type="PROSITE" id="PS50942">
    <property type="entry name" value="ENTH"/>
    <property type="match status" value="1"/>
</dbReference>
<evidence type="ECO:0000313" key="11">
    <source>
        <dbReference type="Proteomes" id="UP000504607"/>
    </source>
</evidence>
<evidence type="ECO:0000256" key="1">
    <source>
        <dbReference type="ARBA" id="ARBA00004132"/>
    </source>
</evidence>
<dbReference type="GO" id="GO:0048268">
    <property type="term" value="P:clathrin coat assembly"/>
    <property type="evidence" value="ECO:0007669"/>
    <property type="project" value="InterPro"/>
</dbReference>
<dbReference type="InterPro" id="IPR048050">
    <property type="entry name" value="ANTH_N_plant"/>
</dbReference>
<dbReference type="Pfam" id="PF07651">
    <property type="entry name" value="ANTH"/>
    <property type="match status" value="1"/>
</dbReference>
<feature type="region of interest" description="Disordered" evidence="9">
    <location>
        <begin position="623"/>
        <end position="648"/>
    </location>
</feature>
<organism evidence="11 12">
    <name type="scientific">Elaeis guineensis var. tenera</name>
    <name type="common">Oil palm</name>
    <dbReference type="NCBI Taxonomy" id="51953"/>
    <lineage>
        <taxon>Eukaryota</taxon>
        <taxon>Viridiplantae</taxon>
        <taxon>Streptophyta</taxon>
        <taxon>Embryophyta</taxon>
        <taxon>Tracheophyta</taxon>
        <taxon>Spermatophyta</taxon>
        <taxon>Magnoliopsida</taxon>
        <taxon>Liliopsida</taxon>
        <taxon>Arecaceae</taxon>
        <taxon>Arecoideae</taxon>
        <taxon>Cocoseae</taxon>
        <taxon>Elaeidinae</taxon>
        <taxon>Elaeis</taxon>
    </lineage>
</organism>
<dbReference type="GO" id="GO:0005546">
    <property type="term" value="F:phosphatidylinositol-4,5-bisphosphate binding"/>
    <property type="evidence" value="ECO:0007669"/>
    <property type="project" value="TreeGrafter"/>
</dbReference>
<dbReference type="Gene3D" id="1.20.58.150">
    <property type="entry name" value="ANTH domain"/>
    <property type="match status" value="1"/>
</dbReference>
<dbReference type="InParanoid" id="A0A6J0PA38"/>
<dbReference type="GO" id="GO:0005794">
    <property type="term" value="C:Golgi apparatus"/>
    <property type="evidence" value="ECO:0007669"/>
    <property type="project" value="UniProtKB-SubCell"/>
</dbReference>
<dbReference type="GO" id="GO:0072583">
    <property type="term" value="P:clathrin-dependent endocytosis"/>
    <property type="evidence" value="ECO:0007669"/>
    <property type="project" value="InterPro"/>
</dbReference>
<dbReference type="AlphaFoldDB" id="A0A6J0PA38"/>
<dbReference type="Proteomes" id="UP000504607">
    <property type="component" value="Unplaced"/>
</dbReference>
<feature type="domain" description="ENTH" evidence="10">
    <location>
        <begin position="146"/>
        <end position="284"/>
    </location>
</feature>
<keyword evidence="4" id="KW-0254">Endocytosis</keyword>
<evidence type="ECO:0000256" key="4">
    <source>
        <dbReference type="ARBA" id="ARBA00022583"/>
    </source>
</evidence>
<keyword evidence="6" id="KW-0472">Membrane</keyword>
<keyword evidence="11" id="KW-1185">Reference proteome</keyword>
<dbReference type="GO" id="GO:0030136">
    <property type="term" value="C:clathrin-coated vesicle"/>
    <property type="evidence" value="ECO:0007669"/>
    <property type="project" value="UniProtKB-SubCell"/>
</dbReference>
<evidence type="ECO:0000256" key="6">
    <source>
        <dbReference type="ARBA" id="ARBA00023136"/>
    </source>
</evidence>
<dbReference type="InterPro" id="IPR045192">
    <property type="entry name" value="AP180-like"/>
</dbReference>
<dbReference type="OrthoDB" id="44015at2759"/>
<dbReference type="GO" id="GO:0005905">
    <property type="term" value="C:clathrin-coated pit"/>
    <property type="evidence" value="ECO:0007669"/>
    <property type="project" value="UniProtKB-SubCell"/>
</dbReference>
<evidence type="ECO:0000259" key="10">
    <source>
        <dbReference type="PROSITE" id="PS50942"/>
    </source>
</evidence>
<keyword evidence="8" id="KW-0968">Cytoplasmic vesicle</keyword>
<dbReference type="SMART" id="SM00273">
    <property type="entry name" value="ENTH"/>
    <property type="match status" value="1"/>
</dbReference>
<dbReference type="CDD" id="cd03564">
    <property type="entry name" value="ANTH_N"/>
    <property type="match status" value="1"/>
</dbReference>
<dbReference type="RefSeq" id="XP_019701697.2">
    <property type="nucleotide sequence ID" value="XM_019846138.2"/>
</dbReference>
<dbReference type="InterPro" id="IPR008942">
    <property type="entry name" value="ENTH_VHS"/>
</dbReference>
<dbReference type="PANTHER" id="PTHR22951">
    <property type="entry name" value="CLATHRIN ASSEMBLY PROTEIN"/>
    <property type="match status" value="1"/>
</dbReference>
<evidence type="ECO:0000256" key="7">
    <source>
        <dbReference type="ARBA" id="ARBA00023176"/>
    </source>
</evidence>
<evidence type="ECO:0000256" key="2">
    <source>
        <dbReference type="ARBA" id="ARBA00004555"/>
    </source>
</evidence>
<dbReference type="Gene3D" id="1.25.40.90">
    <property type="match status" value="1"/>
</dbReference>
<evidence type="ECO:0000256" key="8">
    <source>
        <dbReference type="ARBA" id="ARBA00023329"/>
    </source>
</evidence>